<dbReference type="InterPro" id="IPR003148">
    <property type="entry name" value="RCK_N"/>
</dbReference>
<keyword evidence="1" id="KW-0813">Transport</keyword>
<sequence>MKLTSILVNQLLLLGLGKWVSFSIQVLANLLSAPLASGLNRGVGCPYVAFDLDPSVVKASRDLGFPVLYGDGSRPSVLRSAGISSPKAVMVMYAGKEKTIEAVQRIRLAFPAVLNLLIPTPTAPMHTLLHAKLVFNKKNIIFVSLPTKGQHRQ</sequence>
<dbReference type="Pfam" id="PF02254">
    <property type="entry name" value="TrkA_N"/>
    <property type="match status" value="1"/>
</dbReference>
<dbReference type="OrthoDB" id="1737069at2759"/>
<evidence type="ECO:0000313" key="5">
    <source>
        <dbReference type="EMBL" id="VFQ68414.1"/>
    </source>
</evidence>
<evidence type="ECO:0000313" key="6">
    <source>
        <dbReference type="Proteomes" id="UP000595140"/>
    </source>
</evidence>
<dbReference type="EMBL" id="OOIL02000691">
    <property type="protein sequence ID" value="VFQ68414.1"/>
    <property type="molecule type" value="Genomic_DNA"/>
</dbReference>
<evidence type="ECO:0000259" key="4">
    <source>
        <dbReference type="Pfam" id="PF02254"/>
    </source>
</evidence>
<keyword evidence="6" id="KW-1185">Reference proteome</keyword>
<dbReference type="Proteomes" id="UP000595140">
    <property type="component" value="Unassembled WGS sequence"/>
</dbReference>
<evidence type="ECO:0000256" key="1">
    <source>
        <dbReference type="ARBA" id="ARBA00022448"/>
    </source>
</evidence>
<dbReference type="PANTHER" id="PTHR46157:SF4">
    <property type="entry name" value="K(+) EFFLUX ANTIPORTER 3, CHLOROPLASTIC"/>
    <property type="match status" value="1"/>
</dbReference>
<name>A0A484KWK8_9ASTE</name>
<feature type="domain" description="RCK N-terminal" evidence="4">
    <location>
        <begin position="35"/>
        <end position="112"/>
    </location>
</feature>
<dbReference type="GO" id="GO:0009507">
    <property type="term" value="C:chloroplast"/>
    <property type="evidence" value="ECO:0007669"/>
    <property type="project" value="TreeGrafter"/>
</dbReference>
<reference evidence="5 6" key="1">
    <citation type="submission" date="2018-04" db="EMBL/GenBank/DDBJ databases">
        <authorList>
            <person name="Vogel A."/>
        </authorList>
    </citation>
    <scope>NUCLEOTIDE SEQUENCE [LARGE SCALE GENOMIC DNA]</scope>
</reference>
<dbReference type="PANTHER" id="PTHR46157">
    <property type="entry name" value="K(+) EFFLUX ANTIPORTER 3, CHLOROPLASTIC"/>
    <property type="match status" value="1"/>
</dbReference>
<dbReference type="SUPFAM" id="SSF51735">
    <property type="entry name" value="NAD(P)-binding Rossmann-fold domains"/>
    <property type="match status" value="1"/>
</dbReference>
<protein>
    <recommendedName>
        <fullName evidence="4">RCK N-terminal domain-containing protein</fullName>
    </recommendedName>
</protein>
<dbReference type="GO" id="GO:0015297">
    <property type="term" value="F:antiporter activity"/>
    <property type="evidence" value="ECO:0007669"/>
    <property type="project" value="UniProtKB-KW"/>
</dbReference>
<keyword evidence="3" id="KW-0406">Ion transport</keyword>
<gene>
    <name evidence="5" type="ORF">CCAM_LOCUS10190</name>
</gene>
<organism evidence="5 6">
    <name type="scientific">Cuscuta campestris</name>
    <dbReference type="NCBI Taxonomy" id="132261"/>
    <lineage>
        <taxon>Eukaryota</taxon>
        <taxon>Viridiplantae</taxon>
        <taxon>Streptophyta</taxon>
        <taxon>Embryophyta</taxon>
        <taxon>Tracheophyta</taxon>
        <taxon>Spermatophyta</taxon>
        <taxon>Magnoliopsida</taxon>
        <taxon>eudicotyledons</taxon>
        <taxon>Gunneridae</taxon>
        <taxon>Pentapetalae</taxon>
        <taxon>asterids</taxon>
        <taxon>lamiids</taxon>
        <taxon>Solanales</taxon>
        <taxon>Convolvulaceae</taxon>
        <taxon>Cuscuteae</taxon>
        <taxon>Cuscuta</taxon>
        <taxon>Cuscuta subgen. Grammica</taxon>
        <taxon>Cuscuta sect. Cleistogrammica</taxon>
    </lineage>
</organism>
<dbReference type="AlphaFoldDB" id="A0A484KWK8"/>
<evidence type="ECO:0000256" key="2">
    <source>
        <dbReference type="ARBA" id="ARBA00022449"/>
    </source>
</evidence>
<dbReference type="InterPro" id="IPR036291">
    <property type="entry name" value="NAD(P)-bd_dom_sf"/>
</dbReference>
<dbReference type="GO" id="GO:0006813">
    <property type="term" value="P:potassium ion transport"/>
    <property type="evidence" value="ECO:0007669"/>
    <property type="project" value="InterPro"/>
</dbReference>
<keyword evidence="2" id="KW-0050">Antiport</keyword>
<proteinExistence type="predicted"/>
<accession>A0A484KWK8</accession>
<dbReference type="GO" id="GO:0016020">
    <property type="term" value="C:membrane"/>
    <property type="evidence" value="ECO:0007669"/>
    <property type="project" value="TreeGrafter"/>
</dbReference>
<evidence type="ECO:0000256" key="3">
    <source>
        <dbReference type="ARBA" id="ARBA00023065"/>
    </source>
</evidence>
<dbReference type="Gene3D" id="3.40.50.720">
    <property type="entry name" value="NAD(P)-binding Rossmann-like Domain"/>
    <property type="match status" value="1"/>
</dbReference>